<sequence length="54" mass="6323">MHCIDDPLHDLRNQMENTLLKLEPRLRAVEIEIDERPKPGLLVSFIMTCHPRMG</sequence>
<name>A0A158K0J9_9BURK</name>
<keyword evidence="2" id="KW-1185">Reference proteome</keyword>
<dbReference type="EMBL" id="FCNZ02000023">
    <property type="protein sequence ID" value="SAL73990.1"/>
    <property type="molecule type" value="Genomic_DNA"/>
</dbReference>
<dbReference type="AlphaFoldDB" id="A0A158K0J9"/>
<evidence type="ECO:0000313" key="2">
    <source>
        <dbReference type="Proteomes" id="UP000054717"/>
    </source>
</evidence>
<reference evidence="1" key="1">
    <citation type="submission" date="2016-01" db="EMBL/GenBank/DDBJ databases">
        <authorList>
            <person name="Peeters Charlotte."/>
        </authorList>
    </citation>
    <scope>NUCLEOTIDE SEQUENCE</scope>
    <source>
        <strain evidence="1">LMG 22936</strain>
    </source>
</reference>
<accession>A0A158K0J9</accession>
<dbReference type="Proteomes" id="UP000054717">
    <property type="component" value="Unassembled WGS sequence"/>
</dbReference>
<gene>
    <name evidence="1" type="ORF">AWB66_04929</name>
</gene>
<evidence type="ECO:0000313" key="1">
    <source>
        <dbReference type="EMBL" id="SAL73990.1"/>
    </source>
</evidence>
<protein>
    <submittedName>
        <fullName evidence="1">GPW/gp25 family protein</fullName>
    </submittedName>
</protein>
<proteinExistence type="predicted"/>
<organism evidence="1 2">
    <name type="scientific">Caballeronia telluris</name>
    <dbReference type="NCBI Taxonomy" id="326475"/>
    <lineage>
        <taxon>Bacteria</taxon>
        <taxon>Pseudomonadati</taxon>
        <taxon>Pseudomonadota</taxon>
        <taxon>Betaproteobacteria</taxon>
        <taxon>Burkholderiales</taxon>
        <taxon>Burkholderiaceae</taxon>
        <taxon>Caballeronia</taxon>
    </lineage>
</organism>
<comment type="caution">
    <text evidence="1">The sequence shown here is derived from an EMBL/GenBank/DDBJ whole genome shotgun (WGS) entry which is preliminary data.</text>
</comment>